<reference evidence="2" key="1">
    <citation type="submission" date="2018-05" db="EMBL/GenBank/DDBJ databases">
        <authorList>
            <person name="Lanie J.A."/>
            <person name="Ng W.-L."/>
            <person name="Kazmierczak K.M."/>
            <person name="Andrzejewski T.M."/>
            <person name="Davidsen T.M."/>
            <person name="Wayne K.J."/>
            <person name="Tettelin H."/>
            <person name="Glass J.I."/>
            <person name="Rusch D."/>
            <person name="Podicherti R."/>
            <person name="Tsui H.-C.T."/>
            <person name="Winkler M.E."/>
        </authorList>
    </citation>
    <scope>NUCLEOTIDE SEQUENCE</scope>
</reference>
<feature type="transmembrane region" description="Helical" evidence="1">
    <location>
        <begin position="12"/>
        <end position="32"/>
    </location>
</feature>
<proteinExistence type="predicted"/>
<gene>
    <name evidence="2" type="ORF">METZ01_LOCUS59256</name>
</gene>
<protein>
    <submittedName>
        <fullName evidence="2">Uncharacterized protein</fullName>
    </submittedName>
</protein>
<keyword evidence="1" id="KW-1133">Transmembrane helix</keyword>
<dbReference type="AlphaFoldDB" id="A0A381SQY0"/>
<accession>A0A381SQY0</accession>
<keyword evidence="1" id="KW-0472">Membrane</keyword>
<sequence length="183" mass="20592">MKKFFVFLAKTIGSVVGLIVLVVFSIFAVARFSDGPIGNGPPIEMVTAGPFKTGELQVGGDEPDWSFLKDYPIVQFQLLDPPRSRTTFIMETEGRIFIPSGYMNSTMGKIWKHWPMEAEKDGRALLRVDGKLYERKMVRIEEGEILNGVLGELSRKYAGGFPVSQENIDSGDLWIFELEPRKN</sequence>
<organism evidence="2">
    <name type="scientific">marine metagenome</name>
    <dbReference type="NCBI Taxonomy" id="408172"/>
    <lineage>
        <taxon>unclassified sequences</taxon>
        <taxon>metagenomes</taxon>
        <taxon>ecological metagenomes</taxon>
    </lineage>
</organism>
<dbReference type="EMBL" id="UINC01003447">
    <property type="protein sequence ID" value="SVA06402.1"/>
    <property type="molecule type" value="Genomic_DNA"/>
</dbReference>
<keyword evidence="1" id="KW-0812">Transmembrane</keyword>
<name>A0A381SQY0_9ZZZZ</name>
<evidence type="ECO:0000256" key="1">
    <source>
        <dbReference type="SAM" id="Phobius"/>
    </source>
</evidence>
<evidence type="ECO:0000313" key="2">
    <source>
        <dbReference type="EMBL" id="SVA06402.1"/>
    </source>
</evidence>